<keyword evidence="3" id="KW-0804">Transcription</keyword>
<proteinExistence type="predicted"/>
<organism evidence="5 6">
    <name type="scientific">Microbacterium pumilum</name>
    <dbReference type="NCBI Taxonomy" id="344165"/>
    <lineage>
        <taxon>Bacteria</taxon>
        <taxon>Bacillati</taxon>
        <taxon>Actinomycetota</taxon>
        <taxon>Actinomycetes</taxon>
        <taxon>Micrococcales</taxon>
        <taxon>Microbacteriaceae</taxon>
        <taxon>Microbacterium</taxon>
    </lineage>
</organism>
<dbReference type="PANTHER" id="PTHR43537:SF5">
    <property type="entry name" value="UXU OPERON TRANSCRIPTIONAL REGULATOR"/>
    <property type="match status" value="1"/>
</dbReference>
<dbReference type="InterPro" id="IPR008920">
    <property type="entry name" value="TF_FadR/GntR_C"/>
</dbReference>
<keyword evidence="2" id="KW-0238">DNA-binding</keyword>
<dbReference type="Pfam" id="PF07729">
    <property type="entry name" value="FCD"/>
    <property type="match status" value="1"/>
</dbReference>
<dbReference type="EMBL" id="BAAAOH010000001">
    <property type="protein sequence ID" value="GAA1976579.1"/>
    <property type="molecule type" value="Genomic_DNA"/>
</dbReference>
<dbReference type="Proteomes" id="UP001500326">
    <property type="component" value="Unassembled WGS sequence"/>
</dbReference>
<evidence type="ECO:0000313" key="6">
    <source>
        <dbReference type="Proteomes" id="UP001500326"/>
    </source>
</evidence>
<protein>
    <submittedName>
        <fullName evidence="5">FCD domain-containing protein</fullName>
    </submittedName>
</protein>
<dbReference type="InterPro" id="IPR000524">
    <property type="entry name" value="Tscrpt_reg_HTH_GntR"/>
</dbReference>
<dbReference type="RefSeq" id="WP_344058544.1">
    <property type="nucleotide sequence ID" value="NZ_BAAAOH010000001.1"/>
</dbReference>
<evidence type="ECO:0000259" key="4">
    <source>
        <dbReference type="PROSITE" id="PS50949"/>
    </source>
</evidence>
<keyword evidence="1" id="KW-0805">Transcription regulation</keyword>
<dbReference type="InterPro" id="IPR011711">
    <property type="entry name" value="GntR_C"/>
</dbReference>
<accession>A0ABP5DCL2</accession>
<dbReference type="Gene3D" id="1.10.10.10">
    <property type="entry name" value="Winged helix-like DNA-binding domain superfamily/Winged helix DNA-binding domain"/>
    <property type="match status" value="1"/>
</dbReference>
<dbReference type="PANTHER" id="PTHR43537">
    <property type="entry name" value="TRANSCRIPTIONAL REGULATOR, GNTR FAMILY"/>
    <property type="match status" value="1"/>
</dbReference>
<dbReference type="PROSITE" id="PS50949">
    <property type="entry name" value="HTH_GNTR"/>
    <property type="match status" value="1"/>
</dbReference>
<reference evidence="6" key="1">
    <citation type="journal article" date="2019" name="Int. J. Syst. Evol. Microbiol.">
        <title>The Global Catalogue of Microorganisms (GCM) 10K type strain sequencing project: providing services to taxonomists for standard genome sequencing and annotation.</title>
        <authorList>
            <consortium name="The Broad Institute Genomics Platform"/>
            <consortium name="The Broad Institute Genome Sequencing Center for Infectious Disease"/>
            <person name="Wu L."/>
            <person name="Ma J."/>
        </authorList>
    </citation>
    <scope>NUCLEOTIDE SEQUENCE [LARGE SCALE GENOMIC DNA]</scope>
    <source>
        <strain evidence="6">JCM 14902</strain>
    </source>
</reference>
<dbReference type="Pfam" id="PF00392">
    <property type="entry name" value="GntR"/>
    <property type="match status" value="1"/>
</dbReference>
<dbReference type="SUPFAM" id="SSF46785">
    <property type="entry name" value="Winged helix' DNA-binding domain"/>
    <property type="match status" value="1"/>
</dbReference>
<evidence type="ECO:0000313" key="5">
    <source>
        <dbReference type="EMBL" id="GAA1976579.1"/>
    </source>
</evidence>
<evidence type="ECO:0000256" key="2">
    <source>
        <dbReference type="ARBA" id="ARBA00023125"/>
    </source>
</evidence>
<dbReference type="CDD" id="cd07377">
    <property type="entry name" value="WHTH_GntR"/>
    <property type="match status" value="1"/>
</dbReference>
<sequence length="269" mass="29075">MPQATTGRDATHAVVFSPLDATGRAELVEQRLTDAIVAGVLRDGERLPSESELAKSLGVAVVTAREALEGMRDKGLVQTRRGRDGGSFVTYDRDAARTLMDARLRDLSRIEIRDLALHAAAIAGTAAEVAADRASQDDLETLQAIDERADLATAGGARRAVGRFQLEVAAVSQSPRLVHEELRLQAEAGPVLWLCLREQEYRDESARRRAEVIRAIRDVAPAAARAATVTHIEAAFEWLVDEKLRLDASVQLAGGSTGDDSHPIQETAR</sequence>
<name>A0ABP5DCL2_9MICO</name>
<dbReference type="Gene3D" id="1.20.120.530">
    <property type="entry name" value="GntR ligand-binding domain-like"/>
    <property type="match status" value="1"/>
</dbReference>
<evidence type="ECO:0000256" key="3">
    <source>
        <dbReference type="ARBA" id="ARBA00023163"/>
    </source>
</evidence>
<feature type="domain" description="HTH gntR-type" evidence="4">
    <location>
        <begin position="22"/>
        <end position="92"/>
    </location>
</feature>
<dbReference type="InterPro" id="IPR036388">
    <property type="entry name" value="WH-like_DNA-bd_sf"/>
</dbReference>
<dbReference type="SMART" id="SM00345">
    <property type="entry name" value="HTH_GNTR"/>
    <property type="match status" value="1"/>
</dbReference>
<dbReference type="InterPro" id="IPR036390">
    <property type="entry name" value="WH_DNA-bd_sf"/>
</dbReference>
<dbReference type="SUPFAM" id="SSF48008">
    <property type="entry name" value="GntR ligand-binding domain-like"/>
    <property type="match status" value="1"/>
</dbReference>
<gene>
    <name evidence="5" type="ORF">GCM10009777_06890</name>
</gene>
<evidence type="ECO:0000256" key="1">
    <source>
        <dbReference type="ARBA" id="ARBA00023015"/>
    </source>
</evidence>
<comment type="caution">
    <text evidence="5">The sequence shown here is derived from an EMBL/GenBank/DDBJ whole genome shotgun (WGS) entry which is preliminary data.</text>
</comment>
<keyword evidence="6" id="KW-1185">Reference proteome</keyword>